<dbReference type="PANTHER" id="PTHR24408">
    <property type="entry name" value="ZINC FINGER PROTEIN"/>
    <property type="match status" value="1"/>
</dbReference>
<proteinExistence type="predicted"/>
<dbReference type="InterPro" id="IPR058950">
    <property type="entry name" value="Zf-C2H2_ZNF451_5th"/>
</dbReference>
<dbReference type="Pfam" id="PF23107">
    <property type="entry name" value="Zf-C2H2_ZNF451_C"/>
    <property type="match status" value="1"/>
</dbReference>
<evidence type="ECO:0000256" key="1">
    <source>
        <dbReference type="ARBA" id="ARBA00022723"/>
    </source>
</evidence>
<keyword evidence="8" id="KW-0436">Ligase</keyword>
<dbReference type="Proteomes" id="UP000886611">
    <property type="component" value="Unassembled WGS sequence"/>
</dbReference>
<evidence type="ECO:0000256" key="6">
    <source>
        <dbReference type="SAM" id="MobiDB-lite"/>
    </source>
</evidence>
<evidence type="ECO:0000256" key="4">
    <source>
        <dbReference type="ARBA" id="ARBA00022833"/>
    </source>
</evidence>
<dbReference type="GO" id="GO:0000981">
    <property type="term" value="F:DNA-binding transcription factor activity, RNA polymerase II-specific"/>
    <property type="evidence" value="ECO:0007669"/>
    <property type="project" value="TreeGrafter"/>
</dbReference>
<feature type="domain" description="C2H2-type" evidence="7">
    <location>
        <begin position="672"/>
        <end position="700"/>
    </location>
</feature>
<comment type="caution">
    <text evidence="8">The sequence shown here is derived from an EMBL/GenBank/DDBJ whole genome shotgun (WGS) entry which is preliminary data.</text>
</comment>
<evidence type="ECO:0000259" key="7">
    <source>
        <dbReference type="PROSITE" id="PS50157"/>
    </source>
</evidence>
<keyword evidence="1" id="KW-0479">Metal-binding</keyword>
<dbReference type="InterPro" id="IPR058947">
    <property type="entry name" value="Zf-C2H2_ZNF451_2nd"/>
</dbReference>
<dbReference type="AlphaFoldDB" id="A0A8X8BV04"/>
<dbReference type="PROSITE" id="PS50330">
    <property type="entry name" value="UIM"/>
    <property type="match status" value="1"/>
</dbReference>
<dbReference type="GO" id="GO:0008270">
    <property type="term" value="F:zinc ion binding"/>
    <property type="evidence" value="ECO:0007669"/>
    <property type="project" value="UniProtKB-KW"/>
</dbReference>
<organism evidence="8 9">
    <name type="scientific">Polypterus senegalus</name>
    <name type="common">Senegal bichir</name>
    <dbReference type="NCBI Taxonomy" id="55291"/>
    <lineage>
        <taxon>Eukaryota</taxon>
        <taxon>Metazoa</taxon>
        <taxon>Chordata</taxon>
        <taxon>Craniata</taxon>
        <taxon>Vertebrata</taxon>
        <taxon>Euteleostomi</taxon>
        <taxon>Actinopterygii</taxon>
        <taxon>Polypteriformes</taxon>
        <taxon>Polypteridae</taxon>
        <taxon>Polypterus</taxon>
    </lineage>
</organism>
<dbReference type="Pfam" id="PF23101">
    <property type="entry name" value="Zf-C2H2_ZNF451_1st"/>
    <property type="match status" value="1"/>
</dbReference>
<gene>
    <name evidence="8" type="primary">Znf451</name>
    <name evidence="8" type="ORF">GTO96_0010069</name>
</gene>
<protein>
    <submittedName>
        <fullName evidence="8">ZN451 ligase</fullName>
    </submittedName>
</protein>
<evidence type="ECO:0000313" key="9">
    <source>
        <dbReference type="Proteomes" id="UP000886611"/>
    </source>
</evidence>
<feature type="compositionally biased region" description="Basic and acidic residues" evidence="6">
    <location>
        <begin position="889"/>
        <end position="899"/>
    </location>
</feature>
<accession>A0A8X8BV04</accession>
<dbReference type="Gene3D" id="3.30.160.60">
    <property type="entry name" value="Classic Zinc Finger"/>
    <property type="match status" value="1"/>
</dbReference>
<dbReference type="GO" id="GO:0005634">
    <property type="term" value="C:nucleus"/>
    <property type="evidence" value="ECO:0007669"/>
    <property type="project" value="TreeGrafter"/>
</dbReference>
<dbReference type="SMART" id="SM00355">
    <property type="entry name" value="ZnF_C2H2"/>
    <property type="match status" value="11"/>
</dbReference>
<feature type="non-terminal residue" evidence="8">
    <location>
        <position position="1"/>
    </location>
</feature>
<dbReference type="Pfam" id="PF23108">
    <property type="entry name" value="Zf-C2H2_ZNF451"/>
    <property type="match status" value="1"/>
</dbReference>
<dbReference type="Pfam" id="PF18479">
    <property type="entry name" value="PIN_11"/>
    <property type="match status" value="2"/>
</dbReference>
<name>A0A8X8BV04_POLSE</name>
<reference evidence="8 9" key="1">
    <citation type="journal article" date="2021" name="Cell">
        <title>Tracing the genetic footprints of vertebrate landing in non-teleost ray-finned fishes.</title>
        <authorList>
            <person name="Bi X."/>
            <person name="Wang K."/>
            <person name="Yang L."/>
            <person name="Pan H."/>
            <person name="Jiang H."/>
            <person name="Wei Q."/>
            <person name="Fang M."/>
            <person name="Yu H."/>
            <person name="Zhu C."/>
            <person name="Cai Y."/>
            <person name="He Y."/>
            <person name="Gan X."/>
            <person name="Zeng H."/>
            <person name="Yu D."/>
            <person name="Zhu Y."/>
            <person name="Jiang H."/>
            <person name="Qiu Q."/>
            <person name="Yang H."/>
            <person name="Zhang Y.E."/>
            <person name="Wang W."/>
            <person name="Zhu M."/>
            <person name="He S."/>
            <person name="Zhang G."/>
        </authorList>
    </citation>
    <scope>NUCLEOTIDE SEQUENCE [LARGE SCALE GENOMIC DNA]</scope>
    <source>
        <strain evidence="8">Bchr_013</strain>
    </source>
</reference>
<keyword evidence="2" id="KW-0677">Repeat</keyword>
<dbReference type="InterPro" id="IPR058946">
    <property type="entry name" value="Zf-C2H2_ZNF451_C"/>
</dbReference>
<feature type="region of interest" description="Disordered" evidence="6">
    <location>
        <begin position="1"/>
        <end position="25"/>
    </location>
</feature>
<evidence type="ECO:0000313" key="8">
    <source>
        <dbReference type="EMBL" id="KAG2467311.1"/>
    </source>
</evidence>
<feature type="non-terminal residue" evidence="8">
    <location>
        <position position="1103"/>
    </location>
</feature>
<keyword evidence="4" id="KW-0862">Zinc</keyword>
<dbReference type="EMBL" id="JAATIS010000859">
    <property type="protein sequence ID" value="KAG2467311.1"/>
    <property type="molecule type" value="Genomic_DNA"/>
</dbReference>
<keyword evidence="9" id="KW-1185">Reference proteome</keyword>
<dbReference type="InterPro" id="IPR003903">
    <property type="entry name" value="UIM_dom"/>
</dbReference>
<dbReference type="PROSITE" id="PS50157">
    <property type="entry name" value="ZINC_FINGER_C2H2_2"/>
    <property type="match status" value="2"/>
</dbReference>
<evidence type="ECO:0000256" key="5">
    <source>
        <dbReference type="PROSITE-ProRule" id="PRU00042"/>
    </source>
</evidence>
<dbReference type="Pfam" id="PF23103">
    <property type="entry name" value="Zf-C2H2_ZNF451_5th"/>
    <property type="match status" value="1"/>
</dbReference>
<sequence length="1103" mass="125475">MSEGCGADCEVKEEEETGGGSDDDVEFVGINLAECFTQDQREENVNEEQSGWSVHVEELQEAPERPVLEYIDLIDDDDNEAEASTSFSVKRRPRPKDHVDWQKARVTCTLDRLARHVEVEKKEREQKTKAFKEKMDSQHAHGLQELEFMQEHPEKEEARRCVDHWLKMPGLKPGMVNSKSRKSSQPVPQQNVKPVMCPIMNCYRMFDSGPLLLGHLKRFDHSPCDPTVTLKGAPSMSYACVVCCKRFSSEQQYNDHLQTKITSPNPDGHSREFSCQNIQCFACPFCYLLFNIRDECLQHMAAKNHFTHSLKISDQDSPAPVPFPSYAKKLLFTKCKEVPFQVKCTDCAKILNSHVEVTPHFRTRCRNASPMAVARKSISQVAELFVVKGYCQSCGKLFKVDSHLKNHEQLTGHKTETVCSVEKAVLLFCHFFEKSRCGAEQFALGESKQKSSLLKRSIKQEADSSCPINAKRRRESQFGVDSKKFNCADLCEQPQTSISDQVATAWFCECSQRYSTEKAVDKHIMAANQIFYKCTVCGKQAEDPAVIGLHMSRFHGGAHLNNYIFWCLTCKTEMPRKEDIMSHIMDCHGGHSFYYEQEVAEDDPQPSTSSCTSAASEDDNRVPIVQSCDQKGDKGTTLSGKWQCRICEELFDSETSVADHCKKPEKHSFQKYCCGTCKQRFLKVETLYRHFEDMHNGDINICYFCGLCDSLLFDTEEEFSDHYQSYHSTDYVFLAERKELPLKNVDSVRPATSPTFKESKETCLCQEFYYSKSDKHNARKKCLDNLFHTGKLCFCCRFCPATARSAAAFKKHIQEMHGITEADGSFCFSCGACSEKLNTVNEARQHYHRNHLSCYSPSAEKVKSAPSAPNEKCRPDSHPDRPQNTVAKTRGETEHKEVQKNALASEDSELPDMDYLMTMTHIVFVDLDNWSAFFNRLPGYLNQGTFVWGFKESIARQILLATLSELDITGTALSLAVAGRLDEQLSKHIPFTILSGDKGFQELQLQFKKTMRVAHIFNPHELEGEMLCALLNSIADNVKDDDNCDSNKISEEDDIRRAQELSLQEKKDADLEKRRVCVQSLNSDFQDDAKTWREVARCLDSVL</sequence>
<keyword evidence="3 5" id="KW-0863">Zinc-finger</keyword>
<dbReference type="GO" id="GO:0016874">
    <property type="term" value="F:ligase activity"/>
    <property type="evidence" value="ECO:0007669"/>
    <property type="project" value="UniProtKB-KW"/>
</dbReference>
<dbReference type="PANTHER" id="PTHR24408:SF61">
    <property type="entry name" value="E3 SUMO-PROTEIN LIGASE ZNF451"/>
    <property type="match status" value="1"/>
</dbReference>
<dbReference type="PROSITE" id="PS00028">
    <property type="entry name" value="ZINC_FINGER_C2H2_1"/>
    <property type="match status" value="5"/>
</dbReference>
<feature type="domain" description="C2H2-type" evidence="7">
    <location>
        <begin position="389"/>
        <end position="418"/>
    </location>
</feature>
<dbReference type="InterPro" id="IPR041192">
    <property type="entry name" value="PIN_11"/>
</dbReference>
<dbReference type="InterPro" id="IPR058949">
    <property type="entry name" value="Zf-C2H2_ZNF451_1st"/>
</dbReference>
<dbReference type="InterPro" id="IPR013087">
    <property type="entry name" value="Znf_C2H2_type"/>
</dbReference>
<dbReference type="Pfam" id="PF23102">
    <property type="entry name" value="Zf-C2H2_ZNF451_2nd"/>
    <property type="match status" value="1"/>
</dbReference>
<feature type="region of interest" description="Disordered" evidence="6">
    <location>
        <begin position="862"/>
        <end position="904"/>
    </location>
</feature>
<feature type="compositionally biased region" description="Basic and acidic residues" evidence="6">
    <location>
        <begin position="871"/>
        <end position="881"/>
    </location>
</feature>
<evidence type="ECO:0000256" key="3">
    <source>
        <dbReference type="ARBA" id="ARBA00022771"/>
    </source>
</evidence>
<evidence type="ECO:0000256" key="2">
    <source>
        <dbReference type="ARBA" id="ARBA00022737"/>
    </source>
</evidence>
<dbReference type="GO" id="GO:0043565">
    <property type="term" value="F:sequence-specific DNA binding"/>
    <property type="evidence" value="ECO:0007669"/>
    <property type="project" value="TreeGrafter"/>
</dbReference>
<feature type="compositionally biased region" description="Acidic residues" evidence="6">
    <location>
        <begin position="11"/>
        <end position="25"/>
    </location>
</feature>
<dbReference type="InterPro" id="IPR058156">
    <property type="entry name" value="Znf-C2H2_ZNF451"/>
</dbReference>